<keyword evidence="1" id="KW-0812">Transmembrane</keyword>
<sequence length="103" mass="12355">MKKILVIILFVIVISVSFLYLMIYIENNRYEEEGYLLVKQIETYREKENKLPNNLNSLGIEEPIDEGPYYDTIDSINYKVYFFIGFDNSKAYYSKTKEWKDEP</sequence>
<name>A0A644U2T7_9ZZZZ</name>
<keyword evidence="1" id="KW-0472">Membrane</keyword>
<comment type="caution">
    <text evidence="2">The sequence shown here is derived from an EMBL/GenBank/DDBJ whole genome shotgun (WGS) entry which is preliminary data.</text>
</comment>
<dbReference type="AlphaFoldDB" id="A0A644U2T7"/>
<keyword evidence="1" id="KW-1133">Transmembrane helix</keyword>
<organism evidence="2">
    <name type="scientific">bioreactor metagenome</name>
    <dbReference type="NCBI Taxonomy" id="1076179"/>
    <lineage>
        <taxon>unclassified sequences</taxon>
        <taxon>metagenomes</taxon>
        <taxon>ecological metagenomes</taxon>
    </lineage>
</organism>
<evidence type="ECO:0000256" key="1">
    <source>
        <dbReference type="SAM" id="Phobius"/>
    </source>
</evidence>
<protein>
    <recommendedName>
        <fullName evidence="3">DUF3139 domain-containing protein</fullName>
    </recommendedName>
</protein>
<evidence type="ECO:0008006" key="3">
    <source>
        <dbReference type="Google" id="ProtNLM"/>
    </source>
</evidence>
<reference evidence="2" key="1">
    <citation type="submission" date="2019-08" db="EMBL/GenBank/DDBJ databases">
        <authorList>
            <person name="Kucharzyk K."/>
            <person name="Murdoch R.W."/>
            <person name="Higgins S."/>
            <person name="Loffler F."/>
        </authorList>
    </citation>
    <scope>NUCLEOTIDE SEQUENCE</scope>
</reference>
<accession>A0A644U2T7</accession>
<gene>
    <name evidence="2" type="ORF">SDC9_19159</name>
</gene>
<feature type="transmembrane region" description="Helical" evidence="1">
    <location>
        <begin position="6"/>
        <end position="25"/>
    </location>
</feature>
<proteinExistence type="predicted"/>
<dbReference type="EMBL" id="VSSQ01000072">
    <property type="protein sequence ID" value="MPL73360.1"/>
    <property type="molecule type" value="Genomic_DNA"/>
</dbReference>
<evidence type="ECO:0000313" key="2">
    <source>
        <dbReference type="EMBL" id="MPL73360.1"/>
    </source>
</evidence>